<dbReference type="SMART" id="SM00661">
    <property type="entry name" value="RPOL9"/>
    <property type="match status" value="1"/>
</dbReference>
<proteinExistence type="inferred from homology"/>
<dbReference type="EMBL" id="JACTNZ010000002">
    <property type="protein sequence ID" value="KAG5559831.1"/>
    <property type="molecule type" value="Genomic_DNA"/>
</dbReference>
<evidence type="ECO:0000256" key="1">
    <source>
        <dbReference type="ARBA" id="ARBA00008925"/>
    </source>
</evidence>
<comment type="similarity">
    <text evidence="1">Belongs to the archaeal RpoM/eukaryotic RPA12/RPB9/RPC11 RNA polymerase family.</text>
</comment>
<feature type="region of interest" description="Disordered" evidence="5">
    <location>
        <begin position="157"/>
        <end position="177"/>
    </location>
</feature>
<evidence type="ECO:0000256" key="5">
    <source>
        <dbReference type="SAM" id="MobiDB-lite"/>
    </source>
</evidence>
<dbReference type="SUPFAM" id="SSF57783">
    <property type="entry name" value="Zinc beta-ribbon"/>
    <property type="match status" value="1"/>
</dbReference>
<accession>A0AAV6L563</accession>
<feature type="domain" description="DNA-directed RNA polymerase II subunit RPB9-like zinc ribbon" evidence="6">
    <location>
        <begin position="291"/>
        <end position="341"/>
    </location>
</feature>
<evidence type="ECO:0000256" key="4">
    <source>
        <dbReference type="ARBA" id="ARBA00023163"/>
    </source>
</evidence>
<dbReference type="AlphaFoldDB" id="A0AAV6L563"/>
<keyword evidence="3" id="KW-0862">Zinc</keyword>
<keyword evidence="8" id="KW-1185">Reference proteome</keyword>
<name>A0AAV6L563_9ERIC</name>
<gene>
    <name evidence="7" type="ORF">RHGRI_003204</name>
</gene>
<keyword evidence="4" id="KW-0804">Transcription</keyword>
<sequence length="405" mass="45427">MKDGSEIAFLLDKEDLLHDLADLIGKLKCYFPTTSKAISLPISAELQYTVEGQQERDKMCLLKYPYPNILSSDVANSFNNQSGKHNRKRTWNGKPAGESGFLTKRKIELLGINSFHVNCGYEEGGGNAKGYDTKQKATGNGTNSTCDGEQDHSSQFGVTWGLDTSDEASEDDAGKDTGIREGCSSLIMKILSWNCRGMGHARVVQSAKSMVLLNKKKPPHSSLNYQHAPIPEINTLSCSSKSRTKTPILRHKTSSEQHTAKSALSLSLSLSLSVICKSPLKSQLFKMSTMKFCRECNNILYPKEDKEQKILLYACRNCDHQILLGILPDKGLTMSDALSFSFLLIFRRLPITIVSTETRYTIQWRSEHKFCRMWLRIRLFRAPNQFAVLNADTEKQFSSRSLSVM</sequence>
<dbReference type="PROSITE" id="PS01030">
    <property type="entry name" value="RNA_POL_M_15KD"/>
    <property type="match status" value="1"/>
</dbReference>
<keyword evidence="2" id="KW-0479">Metal-binding</keyword>
<comment type="caution">
    <text evidence="7">The sequence shown here is derived from an EMBL/GenBank/DDBJ whole genome shotgun (WGS) entry which is preliminary data.</text>
</comment>
<organism evidence="7 8">
    <name type="scientific">Rhododendron griersonianum</name>
    <dbReference type="NCBI Taxonomy" id="479676"/>
    <lineage>
        <taxon>Eukaryota</taxon>
        <taxon>Viridiplantae</taxon>
        <taxon>Streptophyta</taxon>
        <taxon>Embryophyta</taxon>
        <taxon>Tracheophyta</taxon>
        <taxon>Spermatophyta</taxon>
        <taxon>Magnoliopsida</taxon>
        <taxon>eudicotyledons</taxon>
        <taxon>Gunneridae</taxon>
        <taxon>Pentapetalae</taxon>
        <taxon>asterids</taxon>
        <taxon>Ericales</taxon>
        <taxon>Ericaceae</taxon>
        <taxon>Ericoideae</taxon>
        <taxon>Rhodoreae</taxon>
        <taxon>Rhododendron</taxon>
    </lineage>
</organism>
<dbReference type="InterPro" id="IPR019761">
    <property type="entry name" value="DNA-dir_RNA_pol-M_15_CS"/>
</dbReference>
<dbReference type="InterPro" id="IPR001529">
    <property type="entry name" value="Zn_ribbon_RPB9"/>
</dbReference>
<protein>
    <recommendedName>
        <fullName evidence="6">DNA-directed RNA polymerase II subunit RPB9-like zinc ribbon domain-containing protein</fullName>
    </recommendedName>
</protein>
<evidence type="ECO:0000256" key="2">
    <source>
        <dbReference type="ARBA" id="ARBA00022723"/>
    </source>
</evidence>
<dbReference type="GO" id="GO:0006351">
    <property type="term" value="P:DNA-templated transcription"/>
    <property type="evidence" value="ECO:0007669"/>
    <property type="project" value="InterPro"/>
</dbReference>
<reference evidence="7" key="1">
    <citation type="submission" date="2020-08" db="EMBL/GenBank/DDBJ databases">
        <title>Plant Genome Project.</title>
        <authorList>
            <person name="Zhang R.-G."/>
        </authorList>
    </citation>
    <scope>NUCLEOTIDE SEQUENCE</scope>
    <source>
        <strain evidence="7">WSP0</strain>
        <tissue evidence="7">Leaf</tissue>
    </source>
</reference>
<dbReference type="GO" id="GO:0046872">
    <property type="term" value="F:metal ion binding"/>
    <property type="evidence" value="ECO:0007669"/>
    <property type="project" value="UniProtKB-KW"/>
</dbReference>
<evidence type="ECO:0000313" key="8">
    <source>
        <dbReference type="Proteomes" id="UP000823749"/>
    </source>
</evidence>
<dbReference type="Proteomes" id="UP000823749">
    <property type="component" value="Chromosome 2"/>
</dbReference>
<dbReference type="Gene3D" id="2.20.25.10">
    <property type="match status" value="1"/>
</dbReference>
<evidence type="ECO:0000256" key="3">
    <source>
        <dbReference type="ARBA" id="ARBA00022833"/>
    </source>
</evidence>
<evidence type="ECO:0000259" key="6">
    <source>
        <dbReference type="SMART" id="SM00661"/>
    </source>
</evidence>
<dbReference type="Pfam" id="PF02150">
    <property type="entry name" value="Zn_ribbon_RPB9"/>
    <property type="match status" value="1"/>
</dbReference>
<evidence type="ECO:0000313" key="7">
    <source>
        <dbReference type="EMBL" id="KAG5559831.1"/>
    </source>
</evidence>